<evidence type="ECO:0000256" key="2">
    <source>
        <dbReference type="PROSITE-ProRule" id="PRU00497"/>
    </source>
</evidence>
<keyword evidence="4" id="KW-1133">Transmembrane helix</keyword>
<dbReference type="PANTHER" id="PTHR10380">
    <property type="entry name" value="CUTICLE PROTEIN"/>
    <property type="match status" value="1"/>
</dbReference>
<dbReference type="eggNOG" id="ENOG502S1TI">
    <property type="taxonomic scope" value="Eukaryota"/>
</dbReference>
<dbReference type="Pfam" id="PF00379">
    <property type="entry name" value="Chitin_bind_4"/>
    <property type="match status" value="2"/>
</dbReference>
<dbReference type="GO" id="GO:0008010">
    <property type="term" value="F:structural constituent of chitin-based larval cuticle"/>
    <property type="evidence" value="ECO:0007669"/>
    <property type="project" value="TreeGrafter"/>
</dbReference>
<dbReference type="PROSITE" id="PS51155">
    <property type="entry name" value="CHIT_BIND_RR_2"/>
    <property type="match status" value="2"/>
</dbReference>
<reference evidence="5" key="2">
    <citation type="submission" date="2015-06" db="UniProtKB">
        <authorList>
            <consortium name="EnsemblMetazoa"/>
        </authorList>
    </citation>
    <scope>IDENTIFICATION</scope>
</reference>
<organism evidence="5 6">
    <name type="scientific">Tetranychus urticae</name>
    <name type="common">Two-spotted spider mite</name>
    <dbReference type="NCBI Taxonomy" id="32264"/>
    <lineage>
        <taxon>Eukaryota</taxon>
        <taxon>Metazoa</taxon>
        <taxon>Ecdysozoa</taxon>
        <taxon>Arthropoda</taxon>
        <taxon>Chelicerata</taxon>
        <taxon>Arachnida</taxon>
        <taxon>Acari</taxon>
        <taxon>Acariformes</taxon>
        <taxon>Trombidiformes</taxon>
        <taxon>Prostigmata</taxon>
        <taxon>Eleutherengona</taxon>
        <taxon>Raphignathae</taxon>
        <taxon>Tetranychoidea</taxon>
        <taxon>Tetranychidae</taxon>
        <taxon>Tetranychus</taxon>
    </lineage>
</organism>
<evidence type="ECO:0000313" key="5">
    <source>
        <dbReference type="EnsemblMetazoa" id="tetur19g02910.1"/>
    </source>
</evidence>
<keyword evidence="4" id="KW-0472">Membrane</keyword>
<proteinExistence type="predicted"/>
<dbReference type="GO" id="GO:0062129">
    <property type="term" value="C:chitin-based extracellular matrix"/>
    <property type="evidence" value="ECO:0007669"/>
    <property type="project" value="TreeGrafter"/>
</dbReference>
<dbReference type="AlphaFoldDB" id="T1KSF0"/>
<dbReference type="HOGENOM" id="CLU_1062939_0_0_1"/>
<dbReference type="Proteomes" id="UP000015104">
    <property type="component" value="Unassembled WGS sequence"/>
</dbReference>
<protein>
    <submittedName>
        <fullName evidence="5">Uncharacterized protein</fullName>
    </submittedName>
</protein>
<reference evidence="6" key="1">
    <citation type="submission" date="2011-08" db="EMBL/GenBank/DDBJ databases">
        <authorList>
            <person name="Rombauts S."/>
        </authorList>
    </citation>
    <scope>NUCLEOTIDE SEQUENCE</scope>
    <source>
        <strain evidence="6">London</strain>
    </source>
</reference>
<dbReference type="EMBL" id="CAEY01000425">
    <property type="status" value="NOT_ANNOTATED_CDS"/>
    <property type="molecule type" value="Genomic_DNA"/>
</dbReference>
<dbReference type="PRINTS" id="PR00947">
    <property type="entry name" value="CUTICLE"/>
</dbReference>
<dbReference type="InterPro" id="IPR000618">
    <property type="entry name" value="Insect_cuticle"/>
</dbReference>
<dbReference type="EnsemblMetazoa" id="tetur19g02910.1">
    <property type="protein sequence ID" value="tetur19g02910.1"/>
    <property type="gene ID" value="tetur19g02910"/>
</dbReference>
<dbReference type="InterPro" id="IPR050468">
    <property type="entry name" value="Cuticle_Struct_Prot"/>
</dbReference>
<dbReference type="PROSITE" id="PS00233">
    <property type="entry name" value="CHIT_BIND_RR_1"/>
    <property type="match status" value="2"/>
</dbReference>
<feature type="compositionally biased region" description="Low complexity" evidence="3">
    <location>
        <begin position="56"/>
        <end position="81"/>
    </location>
</feature>
<feature type="transmembrane region" description="Helical" evidence="4">
    <location>
        <begin position="26"/>
        <end position="43"/>
    </location>
</feature>
<name>T1KSF0_TETUR</name>
<evidence type="ECO:0000256" key="3">
    <source>
        <dbReference type="SAM" id="MobiDB-lite"/>
    </source>
</evidence>
<feature type="region of interest" description="Disordered" evidence="3">
    <location>
        <begin position="52"/>
        <end position="84"/>
    </location>
</feature>
<evidence type="ECO:0000256" key="4">
    <source>
        <dbReference type="SAM" id="Phobius"/>
    </source>
</evidence>
<evidence type="ECO:0000256" key="1">
    <source>
        <dbReference type="ARBA" id="ARBA00022460"/>
    </source>
</evidence>
<keyword evidence="1 2" id="KW-0193">Cuticle</keyword>
<dbReference type="InterPro" id="IPR031311">
    <property type="entry name" value="CHIT_BIND_RR_consensus"/>
</dbReference>
<accession>T1KSF0</accession>
<sequence>MHTSNNMSNNYADHQEIRKSLRRLKALPTNALLFIIFASLALATCEISQQKITGDESASSSDSQSTESSLKSSESTTSSPSPYAFSYNTADVAGNQLARQESGDNKGAVRGSYSYRDEDGLFRSVEYIADENGFRAAIRANEPGLGDSNKELLASIYHLTEATPAMVASKAAQPLLASSSKNFHYNCSNSTQTITSTTNTSPTTAPQSVVLASLGPSKVRVSPIKNSLYRLAPVAAARASVRQQRLRPQAISRLVSSQVLSLPSTTPTTTTTTTTTSAEAPRKIAEQISNDCPVQTQDTFTGTRLYAFLYNTADVADNQLARQESGDNKGAVRGSYSYRDADGLFRTVEYIADENGFRAAIRSNEPGLGDSKKSFQQVFISKLELLQQGSPLKGFSFFFVQSQETFTRTKEPEQVTENPIQDNQILIPESIFSQTSYVSTEQPLLVRFLDERFDL</sequence>
<evidence type="ECO:0000313" key="6">
    <source>
        <dbReference type="Proteomes" id="UP000015104"/>
    </source>
</evidence>
<keyword evidence="4" id="KW-0812">Transmembrane</keyword>
<keyword evidence="6" id="KW-1185">Reference proteome</keyword>